<name>A0AAV5VG48_9BILA</name>
<evidence type="ECO:0000313" key="1">
    <source>
        <dbReference type="EMBL" id="GMT18288.1"/>
    </source>
</evidence>
<dbReference type="Proteomes" id="UP001432322">
    <property type="component" value="Unassembled WGS sequence"/>
</dbReference>
<gene>
    <name evidence="1" type="ORF">PFISCL1PPCAC_9585</name>
</gene>
<sequence>MGFFFGLFLAIVGYIGYRVYRHPFDARADPNDPSYKVEFRMLVRELLTGYLLSTISDDSSIFEDKSIEGSTGKSLAVTTARSISARRTKTSNSTSSAARS</sequence>
<protein>
    <submittedName>
        <fullName evidence="1">Uncharacterized protein</fullName>
    </submittedName>
</protein>
<evidence type="ECO:0000313" key="2">
    <source>
        <dbReference type="Proteomes" id="UP001432322"/>
    </source>
</evidence>
<feature type="non-terminal residue" evidence="1">
    <location>
        <position position="100"/>
    </location>
</feature>
<organism evidence="1 2">
    <name type="scientific">Pristionchus fissidentatus</name>
    <dbReference type="NCBI Taxonomy" id="1538716"/>
    <lineage>
        <taxon>Eukaryota</taxon>
        <taxon>Metazoa</taxon>
        <taxon>Ecdysozoa</taxon>
        <taxon>Nematoda</taxon>
        <taxon>Chromadorea</taxon>
        <taxon>Rhabditida</taxon>
        <taxon>Rhabditina</taxon>
        <taxon>Diplogasteromorpha</taxon>
        <taxon>Diplogasteroidea</taxon>
        <taxon>Neodiplogasteridae</taxon>
        <taxon>Pristionchus</taxon>
    </lineage>
</organism>
<keyword evidence="2" id="KW-1185">Reference proteome</keyword>
<dbReference type="AlphaFoldDB" id="A0AAV5VG48"/>
<proteinExistence type="predicted"/>
<reference evidence="1" key="1">
    <citation type="submission" date="2023-10" db="EMBL/GenBank/DDBJ databases">
        <title>Genome assembly of Pristionchus species.</title>
        <authorList>
            <person name="Yoshida K."/>
            <person name="Sommer R.J."/>
        </authorList>
    </citation>
    <scope>NUCLEOTIDE SEQUENCE</scope>
    <source>
        <strain evidence="1">RS5133</strain>
    </source>
</reference>
<accession>A0AAV5VG48</accession>
<dbReference type="EMBL" id="BTSY01000003">
    <property type="protein sequence ID" value="GMT18288.1"/>
    <property type="molecule type" value="Genomic_DNA"/>
</dbReference>
<comment type="caution">
    <text evidence="1">The sequence shown here is derived from an EMBL/GenBank/DDBJ whole genome shotgun (WGS) entry which is preliminary data.</text>
</comment>